<evidence type="ECO:0000256" key="3">
    <source>
        <dbReference type="PROSITE-ProRule" id="PRU00267"/>
    </source>
</evidence>
<protein>
    <recommendedName>
        <fullName evidence="4">HMG box domain-containing protein</fullName>
    </recommendedName>
</protein>
<dbReference type="InterPro" id="IPR051356">
    <property type="entry name" value="SOX/SOX-like_TF"/>
</dbReference>
<accession>A0A164XY04</accession>
<feature type="non-terminal residue" evidence="5">
    <location>
        <position position="80"/>
    </location>
</feature>
<dbReference type="InterPro" id="IPR036910">
    <property type="entry name" value="HMG_box_dom_sf"/>
</dbReference>
<dbReference type="GO" id="GO:0000981">
    <property type="term" value="F:DNA-binding transcription factor activity, RNA polymerase II-specific"/>
    <property type="evidence" value="ECO:0007669"/>
    <property type="project" value="TreeGrafter"/>
</dbReference>
<dbReference type="GO" id="GO:0005634">
    <property type="term" value="C:nucleus"/>
    <property type="evidence" value="ECO:0007669"/>
    <property type="project" value="UniProtKB-UniRule"/>
</dbReference>
<gene>
    <name evidence="5" type="ORF">SISNIDRAFT_399375</name>
</gene>
<dbReference type="CDD" id="cd01389">
    <property type="entry name" value="HMG-box_ROX1-like"/>
    <property type="match status" value="1"/>
</dbReference>
<dbReference type="GO" id="GO:0000978">
    <property type="term" value="F:RNA polymerase II cis-regulatory region sequence-specific DNA binding"/>
    <property type="evidence" value="ECO:0007669"/>
    <property type="project" value="TreeGrafter"/>
</dbReference>
<dbReference type="PANTHER" id="PTHR45789:SF2">
    <property type="entry name" value="FI18025P1"/>
    <property type="match status" value="1"/>
</dbReference>
<dbReference type="InterPro" id="IPR009071">
    <property type="entry name" value="HMG_box_dom"/>
</dbReference>
<keyword evidence="6" id="KW-1185">Reference proteome</keyword>
<reference evidence="5 6" key="1">
    <citation type="journal article" date="2016" name="Mol. Biol. Evol.">
        <title>Comparative Genomics of Early-Diverging Mushroom-Forming Fungi Provides Insights into the Origins of Lignocellulose Decay Capabilities.</title>
        <authorList>
            <person name="Nagy L.G."/>
            <person name="Riley R."/>
            <person name="Tritt A."/>
            <person name="Adam C."/>
            <person name="Daum C."/>
            <person name="Floudas D."/>
            <person name="Sun H."/>
            <person name="Yadav J.S."/>
            <person name="Pangilinan J."/>
            <person name="Larsson K.H."/>
            <person name="Matsuura K."/>
            <person name="Barry K."/>
            <person name="Labutti K."/>
            <person name="Kuo R."/>
            <person name="Ohm R.A."/>
            <person name="Bhattacharya S.S."/>
            <person name="Shirouzu T."/>
            <person name="Yoshinaga Y."/>
            <person name="Martin F.M."/>
            <person name="Grigoriev I.V."/>
            <person name="Hibbett D.S."/>
        </authorList>
    </citation>
    <scope>NUCLEOTIDE SEQUENCE [LARGE SCALE GENOMIC DNA]</scope>
    <source>
        <strain evidence="5 6">HHB9708</strain>
    </source>
</reference>
<sequence>SHIPRPPNAFILFRANFIRDRRVNVPSTGPLSNVSPTTLSTIVGMTWRSLPEAEREVWVEKARIAREEHKLQYPSYRYQP</sequence>
<evidence type="ECO:0000256" key="1">
    <source>
        <dbReference type="ARBA" id="ARBA00023125"/>
    </source>
</evidence>
<feature type="DNA-binding region" description="HMG box" evidence="3">
    <location>
        <begin position="3"/>
        <end position="77"/>
    </location>
</feature>
<keyword evidence="2 3" id="KW-0539">Nucleus</keyword>
<dbReference type="EMBL" id="KV419399">
    <property type="protein sequence ID" value="KZS96399.1"/>
    <property type="molecule type" value="Genomic_DNA"/>
</dbReference>
<dbReference type="SMART" id="SM00398">
    <property type="entry name" value="HMG"/>
    <property type="match status" value="1"/>
</dbReference>
<dbReference type="PROSITE" id="PS50118">
    <property type="entry name" value="HMG_BOX_2"/>
    <property type="match status" value="1"/>
</dbReference>
<feature type="domain" description="HMG box" evidence="4">
    <location>
        <begin position="3"/>
        <end position="77"/>
    </location>
</feature>
<feature type="non-terminal residue" evidence="5">
    <location>
        <position position="1"/>
    </location>
</feature>
<evidence type="ECO:0000313" key="5">
    <source>
        <dbReference type="EMBL" id="KZS96399.1"/>
    </source>
</evidence>
<dbReference type="SUPFAM" id="SSF47095">
    <property type="entry name" value="HMG-box"/>
    <property type="match status" value="1"/>
</dbReference>
<dbReference type="STRING" id="1314777.A0A164XY04"/>
<evidence type="ECO:0000256" key="2">
    <source>
        <dbReference type="ARBA" id="ARBA00023242"/>
    </source>
</evidence>
<evidence type="ECO:0000313" key="6">
    <source>
        <dbReference type="Proteomes" id="UP000076722"/>
    </source>
</evidence>
<dbReference type="Gene3D" id="1.10.30.10">
    <property type="entry name" value="High mobility group box domain"/>
    <property type="match status" value="1"/>
</dbReference>
<keyword evidence="1 3" id="KW-0238">DNA-binding</keyword>
<dbReference type="PANTHER" id="PTHR45789">
    <property type="entry name" value="FI18025P1"/>
    <property type="match status" value="1"/>
</dbReference>
<dbReference type="Pfam" id="PF00505">
    <property type="entry name" value="HMG_box"/>
    <property type="match status" value="1"/>
</dbReference>
<dbReference type="Proteomes" id="UP000076722">
    <property type="component" value="Unassembled WGS sequence"/>
</dbReference>
<name>A0A164XY04_9AGAM</name>
<dbReference type="OrthoDB" id="6247875at2759"/>
<proteinExistence type="predicted"/>
<evidence type="ECO:0000259" key="4">
    <source>
        <dbReference type="PROSITE" id="PS50118"/>
    </source>
</evidence>
<dbReference type="AlphaFoldDB" id="A0A164XY04"/>
<organism evidence="5 6">
    <name type="scientific">Sistotremastrum niveocremeum HHB9708</name>
    <dbReference type="NCBI Taxonomy" id="1314777"/>
    <lineage>
        <taxon>Eukaryota</taxon>
        <taxon>Fungi</taxon>
        <taxon>Dikarya</taxon>
        <taxon>Basidiomycota</taxon>
        <taxon>Agaricomycotina</taxon>
        <taxon>Agaricomycetes</taxon>
        <taxon>Sistotremastrales</taxon>
        <taxon>Sistotremastraceae</taxon>
        <taxon>Sertulicium</taxon>
        <taxon>Sertulicium niveocremeum</taxon>
    </lineage>
</organism>